<evidence type="ECO:0000256" key="5">
    <source>
        <dbReference type="ARBA" id="ARBA00023136"/>
    </source>
</evidence>
<evidence type="ECO:0000256" key="1">
    <source>
        <dbReference type="ARBA" id="ARBA00004477"/>
    </source>
</evidence>
<dbReference type="PANTHER" id="PTHR31394">
    <property type="entry name" value="TRANSMEMBRANE PROTEIN 199"/>
    <property type="match status" value="1"/>
</dbReference>
<comment type="subcellular location">
    <subcellularLocation>
        <location evidence="1">Endoplasmic reticulum membrane</location>
        <topology evidence="1">Multi-pass membrane protein</topology>
    </subcellularLocation>
</comment>
<keyword evidence="2 6" id="KW-0812">Transmembrane</keyword>
<dbReference type="EMBL" id="JANBUL010000046">
    <property type="protein sequence ID" value="KAJ2783481.1"/>
    <property type="molecule type" value="Genomic_DNA"/>
</dbReference>
<protein>
    <submittedName>
        <fullName evidence="7">Uncharacterized protein</fullName>
    </submittedName>
</protein>
<feature type="transmembrane region" description="Helical" evidence="6">
    <location>
        <begin position="154"/>
        <end position="177"/>
    </location>
</feature>
<keyword evidence="4 6" id="KW-1133">Transmembrane helix</keyword>
<evidence type="ECO:0000256" key="6">
    <source>
        <dbReference type="SAM" id="Phobius"/>
    </source>
</evidence>
<gene>
    <name evidence="7" type="ORF">H4R18_001690</name>
</gene>
<proteinExistence type="predicted"/>
<comment type="caution">
    <text evidence="7">The sequence shown here is derived from an EMBL/GenBank/DDBJ whole genome shotgun (WGS) entry which is preliminary data.</text>
</comment>
<keyword evidence="8" id="KW-1185">Reference proteome</keyword>
<dbReference type="Pfam" id="PF11712">
    <property type="entry name" value="Vma12"/>
    <property type="match status" value="1"/>
</dbReference>
<dbReference type="GO" id="GO:0070072">
    <property type="term" value="P:vacuolar proton-transporting V-type ATPase complex assembly"/>
    <property type="evidence" value="ECO:0007669"/>
    <property type="project" value="InterPro"/>
</dbReference>
<reference evidence="7" key="1">
    <citation type="submission" date="2022-07" db="EMBL/GenBank/DDBJ databases">
        <title>Phylogenomic reconstructions and comparative analyses of Kickxellomycotina fungi.</title>
        <authorList>
            <person name="Reynolds N.K."/>
            <person name="Stajich J.E."/>
            <person name="Barry K."/>
            <person name="Grigoriev I.V."/>
            <person name="Crous P."/>
            <person name="Smith M.E."/>
        </authorList>
    </citation>
    <scope>NUCLEOTIDE SEQUENCE</scope>
    <source>
        <strain evidence="7">NBRC 105414</strain>
    </source>
</reference>
<sequence>MASSSIEFVATLRIRQACAGAAGGGWADSGEAARIAAIGSGASDRISLADVEALSRRLRAQGGAGGEPWVHQLLRGSRMHVAAPAPRERDPALDARLDKIRRQLEEQEYRRMTAGVVPLPAAAAEPLAAVPGVRTGQSAPPTAVKQELRDVNRAVSAIVNILFSAVGVGFAVGYASYAVTPEIGWRVLMALGAAAAIALAETWLYVFAGTRGQKKRLQRLTGASVAEN</sequence>
<name>A0A9W8LIU2_9FUNG</name>
<evidence type="ECO:0000256" key="3">
    <source>
        <dbReference type="ARBA" id="ARBA00022824"/>
    </source>
</evidence>
<accession>A0A9W8LIU2</accession>
<dbReference type="GO" id="GO:0005789">
    <property type="term" value="C:endoplasmic reticulum membrane"/>
    <property type="evidence" value="ECO:0007669"/>
    <property type="project" value="UniProtKB-SubCell"/>
</dbReference>
<keyword evidence="5 6" id="KW-0472">Membrane</keyword>
<feature type="transmembrane region" description="Helical" evidence="6">
    <location>
        <begin position="183"/>
        <end position="208"/>
    </location>
</feature>
<evidence type="ECO:0000313" key="8">
    <source>
        <dbReference type="Proteomes" id="UP001140217"/>
    </source>
</evidence>
<keyword evidence="3" id="KW-0256">Endoplasmic reticulum</keyword>
<evidence type="ECO:0000313" key="7">
    <source>
        <dbReference type="EMBL" id="KAJ2783481.1"/>
    </source>
</evidence>
<dbReference type="Proteomes" id="UP001140217">
    <property type="component" value="Unassembled WGS sequence"/>
</dbReference>
<organism evidence="7 8">
    <name type="scientific">Coemansia javaensis</name>
    <dbReference type="NCBI Taxonomy" id="2761396"/>
    <lineage>
        <taxon>Eukaryota</taxon>
        <taxon>Fungi</taxon>
        <taxon>Fungi incertae sedis</taxon>
        <taxon>Zoopagomycota</taxon>
        <taxon>Kickxellomycotina</taxon>
        <taxon>Kickxellomycetes</taxon>
        <taxon>Kickxellales</taxon>
        <taxon>Kickxellaceae</taxon>
        <taxon>Coemansia</taxon>
    </lineage>
</organism>
<evidence type="ECO:0000256" key="2">
    <source>
        <dbReference type="ARBA" id="ARBA00022692"/>
    </source>
</evidence>
<dbReference type="InterPro" id="IPR021013">
    <property type="entry name" value="ATPase_Vma12"/>
</dbReference>
<evidence type="ECO:0000256" key="4">
    <source>
        <dbReference type="ARBA" id="ARBA00022989"/>
    </source>
</evidence>
<dbReference type="PANTHER" id="PTHR31394:SF1">
    <property type="entry name" value="TRANSMEMBRANE PROTEIN 199"/>
    <property type="match status" value="1"/>
</dbReference>
<dbReference type="AlphaFoldDB" id="A0A9W8LIU2"/>
<dbReference type="OrthoDB" id="19981at2759"/>